<dbReference type="Pfam" id="PF14223">
    <property type="entry name" value="Retrotran_gag_2"/>
    <property type="match status" value="1"/>
</dbReference>
<dbReference type="InterPro" id="IPR036875">
    <property type="entry name" value="Znf_CCHC_sf"/>
</dbReference>
<reference evidence="2" key="1">
    <citation type="journal article" date="2014" name="Nat. Commun.">
        <title>The emerging biofuel crop Camelina sativa retains a highly undifferentiated hexaploid genome structure.</title>
        <authorList>
            <person name="Kagale S."/>
            <person name="Koh C."/>
            <person name="Nixon J."/>
            <person name="Bollina V."/>
            <person name="Clarke W.E."/>
            <person name="Tuteja R."/>
            <person name="Spillane C."/>
            <person name="Robinson S.J."/>
            <person name="Links M.G."/>
            <person name="Clarke C."/>
            <person name="Higgins E.E."/>
            <person name="Huebert T."/>
            <person name="Sharpe A.G."/>
            <person name="Parkin I.A."/>
        </authorList>
    </citation>
    <scope>NUCLEOTIDE SEQUENCE [LARGE SCALE GENOMIC DNA]</scope>
    <source>
        <strain evidence="2">cv. DH55</strain>
    </source>
</reference>
<dbReference type="Proteomes" id="UP000694864">
    <property type="component" value="Chromosome 5"/>
</dbReference>
<dbReference type="PANTHER" id="PTHR35317">
    <property type="entry name" value="OS04G0629600 PROTEIN"/>
    <property type="match status" value="1"/>
</dbReference>
<dbReference type="GeneID" id="104789153"/>
<keyword evidence="2" id="KW-1185">Reference proteome</keyword>
<dbReference type="SUPFAM" id="SSF57756">
    <property type="entry name" value="Retrovirus zinc finger-like domains"/>
    <property type="match status" value="1"/>
</dbReference>
<organism evidence="2 3">
    <name type="scientific">Camelina sativa</name>
    <name type="common">False flax</name>
    <name type="synonym">Myagrum sativum</name>
    <dbReference type="NCBI Taxonomy" id="90675"/>
    <lineage>
        <taxon>Eukaryota</taxon>
        <taxon>Viridiplantae</taxon>
        <taxon>Streptophyta</taxon>
        <taxon>Embryophyta</taxon>
        <taxon>Tracheophyta</taxon>
        <taxon>Spermatophyta</taxon>
        <taxon>Magnoliopsida</taxon>
        <taxon>eudicotyledons</taxon>
        <taxon>Gunneridae</taxon>
        <taxon>Pentapetalae</taxon>
        <taxon>rosids</taxon>
        <taxon>malvids</taxon>
        <taxon>Brassicales</taxon>
        <taxon>Brassicaceae</taxon>
        <taxon>Camelineae</taxon>
        <taxon>Camelina</taxon>
    </lineage>
</organism>
<gene>
    <name evidence="3" type="primary">LOC104789153</name>
</gene>
<sequence length="569" mass="64496">MEKPQTFVAIPKVLKLDPKHYGHWKVSVKQAIQGINMEAWFAVEDGWTKPMVKNDKGESMAKPRKQWTAEEKAEAKHNSQALSVIFNSLPLDQFNSVQGCVEAKKTWDILQVTFEGTNNVKRTRLDNLASDFENLSMEEGETIASYNSRLSAIAQEAFITGKRYKDKKLVKKFFRSIPDKFQPHRSVIDVSLNLDELKFSQVVGMMQSFEMQLKKKEHRAERSFALKAVETPKIAETQEAADEEKVGLLVKKFFKKMECGQYRGSSSVVRGDSERDFKRGDRQERQCLECEGYGHSKAECPTKESRSKSFVAWSNSDSDDNEQEGEVLNNYVALLGVIEEDKVVDQGEKDQSAVVSDFEDDEADLPPEIHVTLLISSLVQKTQEYDVLLAEKTDLLAKFNSLSSDLEEERAKSQGLEKQLEEQLKNIRMLSKGTKDLDTILSSGRMGNAKWGLGFQGNNASTSTKFVKGLDAENKEATLIQSKTQAAVPIKTDSHQVRKVHPQRRFQASYQAPFRAMHVTQSFDPYGLAANHYSLRQAFGPAYQVSRSRRNGCWYYGNLSHFKAHNKDL</sequence>
<reference evidence="3" key="2">
    <citation type="submission" date="2025-08" db="UniProtKB">
        <authorList>
            <consortium name="RefSeq"/>
        </authorList>
    </citation>
    <scope>IDENTIFICATION</scope>
    <source>
        <tissue evidence="3">Leaf</tissue>
    </source>
</reference>
<proteinExistence type="predicted"/>
<evidence type="ECO:0000313" key="3">
    <source>
        <dbReference type="RefSeq" id="XP_010513193.1"/>
    </source>
</evidence>
<dbReference type="PANTHER" id="PTHR35317:SF35">
    <property type="entry name" value="DUF4219 DOMAIN-CONTAINING PROTEIN"/>
    <property type="match status" value="1"/>
</dbReference>
<evidence type="ECO:0000313" key="2">
    <source>
        <dbReference type="Proteomes" id="UP000694864"/>
    </source>
</evidence>
<evidence type="ECO:0000256" key="1">
    <source>
        <dbReference type="SAM" id="Coils"/>
    </source>
</evidence>
<keyword evidence="1" id="KW-0175">Coiled coil</keyword>
<name>A0ABM0ZBD3_CAMSA</name>
<protein>
    <submittedName>
        <fullName evidence="3">Uncharacterized protein LOC104789153</fullName>
    </submittedName>
</protein>
<dbReference type="RefSeq" id="XP_010513193.1">
    <property type="nucleotide sequence ID" value="XM_010514891.1"/>
</dbReference>
<feature type="coiled-coil region" evidence="1">
    <location>
        <begin position="399"/>
        <end position="426"/>
    </location>
</feature>
<accession>A0ABM0ZBD3</accession>